<evidence type="ECO:0000259" key="1">
    <source>
        <dbReference type="Pfam" id="PF08241"/>
    </source>
</evidence>
<proteinExistence type="predicted"/>
<dbReference type="SUPFAM" id="SSF53335">
    <property type="entry name" value="S-adenosyl-L-methionine-dependent methyltransferases"/>
    <property type="match status" value="1"/>
</dbReference>
<keyword evidence="2" id="KW-0808">Transferase</keyword>
<protein>
    <submittedName>
        <fullName evidence="2">S-adenosyl-L-methionine-dependent methyltransferase</fullName>
    </submittedName>
</protein>
<dbReference type="Pfam" id="PF08241">
    <property type="entry name" value="Methyltransf_11"/>
    <property type="match status" value="1"/>
</dbReference>
<feature type="domain" description="Methyltransferase type 11" evidence="1">
    <location>
        <begin position="48"/>
        <end position="151"/>
    </location>
</feature>
<reference evidence="2 3" key="1">
    <citation type="submission" date="2020-01" db="EMBL/GenBank/DDBJ databases">
        <authorList>
            <consortium name="DOE Joint Genome Institute"/>
            <person name="Haridas S."/>
            <person name="Albert R."/>
            <person name="Binder M."/>
            <person name="Bloem J."/>
            <person name="Labutti K."/>
            <person name="Salamov A."/>
            <person name="Andreopoulos B."/>
            <person name="Baker S.E."/>
            <person name="Barry K."/>
            <person name="Bills G."/>
            <person name="Bluhm B.H."/>
            <person name="Cannon C."/>
            <person name="Castanera R."/>
            <person name="Culley D.E."/>
            <person name="Daum C."/>
            <person name="Ezra D."/>
            <person name="Gonzalez J.B."/>
            <person name="Henrissat B."/>
            <person name="Kuo A."/>
            <person name="Liang C."/>
            <person name="Lipzen A."/>
            <person name="Lutzoni F."/>
            <person name="Magnuson J."/>
            <person name="Mondo S."/>
            <person name="Nolan M."/>
            <person name="Ohm R."/>
            <person name="Pangilinan J."/>
            <person name="Park H.-J.H."/>
            <person name="Ramirez L."/>
            <person name="Alfaro M."/>
            <person name="Sun H."/>
            <person name="Tritt A."/>
            <person name="Yoshinaga Y."/>
            <person name="Zwiers L.-H.L."/>
            <person name="Turgeon B.G."/>
            <person name="Goodwin S.B."/>
            <person name="Spatafora J.W."/>
            <person name="Crous P.W."/>
            <person name="Grigoriev I.V."/>
        </authorList>
    </citation>
    <scope>NUCLEOTIDE SEQUENCE [LARGE SCALE GENOMIC DNA]</scope>
    <source>
        <strain evidence="2 3">CBS 611.86</strain>
    </source>
</reference>
<dbReference type="AlphaFoldDB" id="A0A7C8I2J3"/>
<dbReference type="GO" id="GO:0032259">
    <property type="term" value="P:methylation"/>
    <property type="evidence" value="ECO:0007669"/>
    <property type="project" value="UniProtKB-KW"/>
</dbReference>
<organism evidence="2 3">
    <name type="scientific">Massariosphaeria phaeospora</name>
    <dbReference type="NCBI Taxonomy" id="100035"/>
    <lineage>
        <taxon>Eukaryota</taxon>
        <taxon>Fungi</taxon>
        <taxon>Dikarya</taxon>
        <taxon>Ascomycota</taxon>
        <taxon>Pezizomycotina</taxon>
        <taxon>Dothideomycetes</taxon>
        <taxon>Pleosporomycetidae</taxon>
        <taxon>Pleosporales</taxon>
        <taxon>Pleosporales incertae sedis</taxon>
        <taxon>Massariosphaeria</taxon>
    </lineage>
</organism>
<dbReference type="Proteomes" id="UP000481861">
    <property type="component" value="Unassembled WGS sequence"/>
</dbReference>
<gene>
    <name evidence="2" type="ORF">BDV95DRAFT_584669</name>
</gene>
<accession>A0A7C8I2J3</accession>
<keyword evidence="2" id="KW-0489">Methyltransferase</keyword>
<name>A0A7C8I2J3_9PLEO</name>
<dbReference type="InterPro" id="IPR013216">
    <property type="entry name" value="Methyltransf_11"/>
</dbReference>
<sequence>MSAQRPTALQHFNGLAAHYEASTGGCTRDVARLALEFSPEFTGSSSVLDNACGNGIVAQEILLTANAASQTPPAIHCVDGAPAMVDLARATIQPLPNAALTKFDTMSGEALSLPSDTFTHSITNIALLFFVDGLQGAKEIYRTLKPGGTAVVTSWKDLGYIRLVQQAQKAVRPNDPAMKPPVGEEWYREEHLVDVLRESDFADVRVDTKEVHYGATTVTALCELLLVTFSGLTREWSDEEKTRFKSELEKAVAPAAQAFQRPVWNGQEKKLQEFVGIPITALIAVAKK</sequence>
<keyword evidence="3" id="KW-1185">Reference proteome</keyword>
<dbReference type="GO" id="GO:0008757">
    <property type="term" value="F:S-adenosylmethionine-dependent methyltransferase activity"/>
    <property type="evidence" value="ECO:0007669"/>
    <property type="project" value="InterPro"/>
</dbReference>
<dbReference type="Gene3D" id="3.40.50.150">
    <property type="entry name" value="Vaccinia Virus protein VP39"/>
    <property type="match status" value="1"/>
</dbReference>
<evidence type="ECO:0000313" key="3">
    <source>
        <dbReference type="Proteomes" id="UP000481861"/>
    </source>
</evidence>
<evidence type="ECO:0000313" key="2">
    <source>
        <dbReference type="EMBL" id="KAF2866412.1"/>
    </source>
</evidence>
<dbReference type="InterPro" id="IPR029063">
    <property type="entry name" value="SAM-dependent_MTases_sf"/>
</dbReference>
<dbReference type="OrthoDB" id="2013972at2759"/>
<comment type="caution">
    <text evidence="2">The sequence shown here is derived from an EMBL/GenBank/DDBJ whole genome shotgun (WGS) entry which is preliminary data.</text>
</comment>
<dbReference type="CDD" id="cd02440">
    <property type="entry name" value="AdoMet_MTases"/>
    <property type="match status" value="1"/>
</dbReference>
<dbReference type="EMBL" id="JAADJZ010000028">
    <property type="protein sequence ID" value="KAF2866412.1"/>
    <property type="molecule type" value="Genomic_DNA"/>
</dbReference>